<evidence type="ECO:0000256" key="7">
    <source>
        <dbReference type="ARBA" id="ARBA00035120"/>
    </source>
</evidence>
<organism evidence="11 12">
    <name type="scientific">Nocardiopsis tropica</name>
    <dbReference type="NCBI Taxonomy" id="109330"/>
    <lineage>
        <taxon>Bacteria</taxon>
        <taxon>Bacillati</taxon>
        <taxon>Actinomycetota</taxon>
        <taxon>Actinomycetes</taxon>
        <taxon>Streptosporangiales</taxon>
        <taxon>Nocardiopsidaceae</taxon>
        <taxon>Nocardiopsis</taxon>
    </lineage>
</organism>
<keyword evidence="3 10" id="KW-0812">Transmembrane</keyword>
<sequence length="142" mass="13837">MGHRHALPLVFAGGVLGTGLRYLAGIAGEAFGAGVLATLAVNVAGAFLLGLLLQTLSSRGPETPAVARVRLFLGTGALGSFTTYSALAVETVSLSAQPGPAAAAAYTAASIVLGLLAALAGILAAGGGRVPATCSRPDGEPR</sequence>
<comment type="catalytic activity">
    <reaction evidence="8">
        <text>fluoride(in) = fluoride(out)</text>
        <dbReference type="Rhea" id="RHEA:76159"/>
        <dbReference type="ChEBI" id="CHEBI:17051"/>
    </reaction>
    <physiologicalReaction direction="left-to-right" evidence="8">
        <dbReference type="Rhea" id="RHEA:76160"/>
    </physiologicalReaction>
</comment>
<comment type="activity regulation">
    <text evidence="10">Na(+) is not transported, but it plays an essential structural role and its presence is essential for fluoride channel function.</text>
</comment>
<dbReference type="EMBL" id="JAUUCC010000100">
    <property type="protein sequence ID" value="MEE2054209.1"/>
    <property type="molecule type" value="Genomic_DNA"/>
</dbReference>
<name>A0ABU7KYZ1_9ACTN</name>
<dbReference type="PANTHER" id="PTHR28259:SF1">
    <property type="entry name" value="FLUORIDE EXPORT PROTEIN 1-RELATED"/>
    <property type="match status" value="1"/>
</dbReference>
<reference evidence="11 12" key="1">
    <citation type="submission" date="2023-07" db="EMBL/GenBank/DDBJ databases">
        <authorList>
            <person name="Girao M."/>
            <person name="Carvalho M.F."/>
        </authorList>
    </citation>
    <scope>NUCLEOTIDE SEQUENCE [LARGE SCALE GENOMIC DNA]</scope>
    <source>
        <strain evidence="11 12">66/93</strain>
    </source>
</reference>
<evidence type="ECO:0000256" key="1">
    <source>
        <dbReference type="ARBA" id="ARBA00004651"/>
    </source>
</evidence>
<feature type="transmembrane region" description="Helical" evidence="10">
    <location>
        <begin position="104"/>
        <end position="126"/>
    </location>
</feature>
<dbReference type="HAMAP" id="MF_00454">
    <property type="entry name" value="FluC"/>
    <property type="match status" value="1"/>
</dbReference>
<feature type="transmembrane region" description="Helical" evidence="10">
    <location>
        <begin position="30"/>
        <end position="53"/>
    </location>
</feature>
<dbReference type="InterPro" id="IPR003691">
    <property type="entry name" value="FluC"/>
</dbReference>
<keyword evidence="4 10" id="KW-1133">Transmembrane helix</keyword>
<dbReference type="Pfam" id="PF02537">
    <property type="entry name" value="CRCB"/>
    <property type="match status" value="1"/>
</dbReference>
<evidence type="ECO:0000256" key="4">
    <source>
        <dbReference type="ARBA" id="ARBA00022989"/>
    </source>
</evidence>
<evidence type="ECO:0000313" key="12">
    <source>
        <dbReference type="Proteomes" id="UP001348641"/>
    </source>
</evidence>
<evidence type="ECO:0000313" key="11">
    <source>
        <dbReference type="EMBL" id="MEE2054209.1"/>
    </source>
</evidence>
<dbReference type="Proteomes" id="UP001348641">
    <property type="component" value="Unassembled WGS sequence"/>
</dbReference>
<feature type="transmembrane region" description="Helical" evidence="10">
    <location>
        <begin position="7"/>
        <end position="24"/>
    </location>
</feature>
<keyword evidence="2 10" id="KW-1003">Cell membrane</keyword>
<comment type="subcellular location">
    <subcellularLocation>
        <location evidence="1 10">Cell membrane</location>
        <topology evidence="1 10">Multi-pass membrane protein</topology>
    </subcellularLocation>
</comment>
<proteinExistence type="inferred from homology"/>
<feature type="binding site" evidence="10">
    <location>
        <position position="79"/>
    </location>
    <ligand>
        <name>Na(+)</name>
        <dbReference type="ChEBI" id="CHEBI:29101"/>
        <note>structural</note>
    </ligand>
</feature>
<evidence type="ECO:0000256" key="9">
    <source>
        <dbReference type="ARBA" id="ARBA00049940"/>
    </source>
</evidence>
<gene>
    <name evidence="10" type="primary">fluC</name>
    <name evidence="10" type="synonym">crcB</name>
    <name evidence="11" type="ORF">Q8A49_27290</name>
</gene>
<dbReference type="RefSeq" id="WP_330161076.1">
    <property type="nucleotide sequence ID" value="NZ_BAAAJA010000008.1"/>
</dbReference>
<accession>A0ABU7KYZ1</accession>
<feature type="transmembrane region" description="Helical" evidence="10">
    <location>
        <begin position="65"/>
        <end position="84"/>
    </location>
</feature>
<comment type="similarity">
    <text evidence="7 10">Belongs to the fluoride channel Fluc/FEX (TC 1.A.43) family.</text>
</comment>
<keyword evidence="5 10" id="KW-0472">Membrane</keyword>
<evidence type="ECO:0000256" key="3">
    <source>
        <dbReference type="ARBA" id="ARBA00022692"/>
    </source>
</evidence>
<comment type="caution">
    <text evidence="11">The sequence shown here is derived from an EMBL/GenBank/DDBJ whole genome shotgun (WGS) entry which is preliminary data.</text>
</comment>
<evidence type="ECO:0000256" key="10">
    <source>
        <dbReference type="HAMAP-Rule" id="MF_00454"/>
    </source>
</evidence>
<dbReference type="PANTHER" id="PTHR28259">
    <property type="entry name" value="FLUORIDE EXPORT PROTEIN 1-RELATED"/>
    <property type="match status" value="1"/>
</dbReference>
<protein>
    <recommendedName>
        <fullName evidence="10">Fluoride-specific ion channel FluC</fullName>
    </recommendedName>
</protein>
<evidence type="ECO:0000256" key="5">
    <source>
        <dbReference type="ARBA" id="ARBA00023136"/>
    </source>
</evidence>
<keyword evidence="10" id="KW-0479">Metal-binding</keyword>
<evidence type="ECO:0000256" key="2">
    <source>
        <dbReference type="ARBA" id="ARBA00022475"/>
    </source>
</evidence>
<evidence type="ECO:0000256" key="8">
    <source>
        <dbReference type="ARBA" id="ARBA00035585"/>
    </source>
</evidence>
<evidence type="ECO:0000256" key="6">
    <source>
        <dbReference type="ARBA" id="ARBA00023303"/>
    </source>
</evidence>
<keyword evidence="10" id="KW-0915">Sodium</keyword>
<feature type="binding site" evidence="10">
    <location>
        <position position="82"/>
    </location>
    <ligand>
        <name>Na(+)</name>
        <dbReference type="ChEBI" id="CHEBI:29101"/>
        <note>structural</note>
    </ligand>
</feature>
<keyword evidence="10" id="KW-0406">Ion transport</keyword>
<comment type="function">
    <text evidence="9 10">Fluoride-specific ion channel. Important for reducing fluoride concentration in the cell, thus reducing its toxicity.</text>
</comment>
<keyword evidence="10" id="KW-0813">Transport</keyword>
<keyword evidence="6 10" id="KW-0407">Ion channel</keyword>